<evidence type="ECO:0000313" key="2">
    <source>
        <dbReference type="EMBL" id="GKY88397.1"/>
    </source>
</evidence>
<keyword evidence="1" id="KW-0472">Membrane</keyword>
<keyword evidence="1" id="KW-1133">Transmembrane helix</keyword>
<accession>A0ABQ5LTS5</accession>
<feature type="transmembrane region" description="Helical" evidence="1">
    <location>
        <begin position="16"/>
        <end position="34"/>
    </location>
</feature>
<sequence length="175" mass="19090">MDQFDFYPAPKSLKKSVIFGLFYLGLGTGFWRILSTSDAGIPTGGTVVAGLFCLTGANALVRGLRGLARPTPCFSADANGFSVMGKRTRRWEELADIRIRRIRIYGLISIGTWVSLRVKKNGRGLTRRVEIPWSHLPDTPEETAAAILQAALLAGWQPRDARAARTLGTLISTTA</sequence>
<reference evidence="2" key="1">
    <citation type="journal article" date="2023" name="Int. J. Syst. Evol. Microbiol.">
        <title>Sinisalibacter aestuarii sp. nov., isolated from estuarine sediment of the Arakawa River.</title>
        <authorList>
            <person name="Arafat S.T."/>
            <person name="Hirano S."/>
            <person name="Sato A."/>
            <person name="Takeuchi K."/>
            <person name="Yasuda T."/>
            <person name="Terahara T."/>
            <person name="Hamada M."/>
            <person name="Kobayashi T."/>
        </authorList>
    </citation>
    <scope>NUCLEOTIDE SEQUENCE</scope>
    <source>
        <strain evidence="2">B-399</strain>
    </source>
</reference>
<organism evidence="2 3">
    <name type="scientific">Sinisalibacter aestuarii</name>
    <dbReference type="NCBI Taxonomy" id="2949426"/>
    <lineage>
        <taxon>Bacteria</taxon>
        <taxon>Pseudomonadati</taxon>
        <taxon>Pseudomonadota</taxon>
        <taxon>Alphaproteobacteria</taxon>
        <taxon>Rhodobacterales</taxon>
        <taxon>Roseobacteraceae</taxon>
        <taxon>Sinisalibacter</taxon>
    </lineage>
</organism>
<proteinExistence type="predicted"/>
<comment type="caution">
    <text evidence="2">The sequence shown here is derived from an EMBL/GenBank/DDBJ whole genome shotgun (WGS) entry which is preliminary data.</text>
</comment>
<keyword evidence="3" id="KW-1185">Reference proteome</keyword>
<dbReference type="EMBL" id="BROH01000006">
    <property type="protein sequence ID" value="GKY88397.1"/>
    <property type="molecule type" value="Genomic_DNA"/>
</dbReference>
<name>A0ABQ5LTS5_9RHOB</name>
<dbReference type="RefSeq" id="WP_281842438.1">
    <property type="nucleotide sequence ID" value="NZ_BROH01000006.1"/>
</dbReference>
<gene>
    <name evidence="2" type="ORF">STA1M1_22660</name>
</gene>
<protein>
    <recommendedName>
        <fullName evidence="4">PH domain-containing protein</fullName>
    </recommendedName>
</protein>
<evidence type="ECO:0000256" key="1">
    <source>
        <dbReference type="SAM" id="Phobius"/>
    </source>
</evidence>
<evidence type="ECO:0008006" key="4">
    <source>
        <dbReference type="Google" id="ProtNLM"/>
    </source>
</evidence>
<evidence type="ECO:0000313" key="3">
    <source>
        <dbReference type="Proteomes" id="UP001144205"/>
    </source>
</evidence>
<dbReference type="Proteomes" id="UP001144205">
    <property type="component" value="Unassembled WGS sequence"/>
</dbReference>
<keyword evidence="1" id="KW-0812">Transmembrane</keyword>
<feature type="transmembrane region" description="Helical" evidence="1">
    <location>
        <begin position="40"/>
        <end position="61"/>
    </location>
</feature>